<dbReference type="Proteomes" id="UP000502823">
    <property type="component" value="Unassembled WGS sequence"/>
</dbReference>
<dbReference type="SUPFAM" id="SSF52540">
    <property type="entry name" value="P-loop containing nucleoside triphosphate hydrolases"/>
    <property type="match status" value="1"/>
</dbReference>
<dbReference type="AlphaFoldDB" id="A0A6L2Q6Q0"/>
<dbReference type="OrthoDB" id="10257085at2759"/>
<keyword evidence="3" id="KW-1185">Reference proteome</keyword>
<dbReference type="EMBL" id="BLKM01001486">
    <property type="protein sequence ID" value="GFG40054.1"/>
    <property type="molecule type" value="Genomic_DNA"/>
</dbReference>
<evidence type="ECO:0000313" key="2">
    <source>
        <dbReference type="EMBL" id="GFG40054.1"/>
    </source>
</evidence>
<accession>A0A6L2Q6Q0</accession>
<dbReference type="Pfam" id="PF00485">
    <property type="entry name" value="PRK"/>
    <property type="match status" value="1"/>
</dbReference>
<evidence type="ECO:0000313" key="3">
    <source>
        <dbReference type="Proteomes" id="UP000502823"/>
    </source>
</evidence>
<evidence type="ECO:0000259" key="1">
    <source>
        <dbReference type="Pfam" id="PF00485"/>
    </source>
</evidence>
<dbReference type="GO" id="GO:0005524">
    <property type="term" value="F:ATP binding"/>
    <property type="evidence" value="ECO:0007669"/>
    <property type="project" value="InterPro"/>
</dbReference>
<gene>
    <name evidence="2" type="ORF">Cfor_11872</name>
</gene>
<dbReference type="InterPro" id="IPR006083">
    <property type="entry name" value="PRK/URK"/>
</dbReference>
<protein>
    <recommendedName>
        <fullName evidence="1">Phosphoribulokinase/uridine kinase domain-containing protein</fullName>
    </recommendedName>
</protein>
<name>A0A6L2Q6Q0_COPFO</name>
<reference evidence="3" key="1">
    <citation type="submission" date="2020-01" db="EMBL/GenBank/DDBJ databases">
        <title>Draft genome sequence of the Termite Coptotermes fromosanus.</title>
        <authorList>
            <person name="Itakura S."/>
            <person name="Yosikawa Y."/>
            <person name="Umezawa K."/>
        </authorList>
    </citation>
    <scope>NUCLEOTIDE SEQUENCE [LARGE SCALE GENOMIC DNA]</scope>
</reference>
<sequence>MAEDVSEGRKCGDTGMRFVSKMNGVEGKTPFLIGVAGGTASGKSTVCKRIMEKLGQVDMDTTQRQVVCISQDSFYRELTPAEKAKAEKGLFNFDHPDAFNNDLIVQTLRDILAGKKCEIPVYDYRTNSRYMFMYYIMHCVFEMEQTW</sequence>
<comment type="caution">
    <text evidence="2">The sequence shown here is derived from an EMBL/GenBank/DDBJ whole genome shotgun (WGS) entry which is preliminary data.</text>
</comment>
<feature type="domain" description="Phosphoribulokinase/uridine kinase" evidence="1">
    <location>
        <begin position="32"/>
        <end position="129"/>
    </location>
</feature>
<dbReference type="InParanoid" id="A0A6L2Q6Q0"/>
<dbReference type="GO" id="GO:0016301">
    <property type="term" value="F:kinase activity"/>
    <property type="evidence" value="ECO:0007669"/>
    <property type="project" value="InterPro"/>
</dbReference>
<dbReference type="PRINTS" id="PR00988">
    <property type="entry name" value="URIDINKINASE"/>
</dbReference>
<proteinExistence type="predicted"/>
<dbReference type="InterPro" id="IPR027417">
    <property type="entry name" value="P-loop_NTPase"/>
</dbReference>
<organism evidence="2 3">
    <name type="scientific">Coptotermes formosanus</name>
    <name type="common">Formosan subterranean termite</name>
    <dbReference type="NCBI Taxonomy" id="36987"/>
    <lineage>
        <taxon>Eukaryota</taxon>
        <taxon>Metazoa</taxon>
        <taxon>Ecdysozoa</taxon>
        <taxon>Arthropoda</taxon>
        <taxon>Hexapoda</taxon>
        <taxon>Insecta</taxon>
        <taxon>Pterygota</taxon>
        <taxon>Neoptera</taxon>
        <taxon>Polyneoptera</taxon>
        <taxon>Dictyoptera</taxon>
        <taxon>Blattodea</taxon>
        <taxon>Blattoidea</taxon>
        <taxon>Termitoidae</taxon>
        <taxon>Rhinotermitidae</taxon>
        <taxon>Coptotermes</taxon>
    </lineage>
</organism>
<dbReference type="PANTHER" id="PTHR10285">
    <property type="entry name" value="URIDINE KINASE"/>
    <property type="match status" value="1"/>
</dbReference>
<dbReference type="GO" id="GO:0044211">
    <property type="term" value="P:CTP salvage"/>
    <property type="evidence" value="ECO:0007669"/>
    <property type="project" value="UniProtKB-UniPathway"/>
</dbReference>
<dbReference type="Gene3D" id="3.40.50.300">
    <property type="entry name" value="P-loop containing nucleotide triphosphate hydrolases"/>
    <property type="match status" value="1"/>
</dbReference>
<dbReference type="UniPathway" id="UPA00579">
    <property type="reaction ID" value="UER00640"/>
</dbReference>